<name>A0A183U8W6_TOXCA</name>
<proteinExistence type="predicted"/>
<evidence type="ECO:0000313" key="3">
    <source>
        <dbReference type="WBParaSite" id="TCNE_0000493601-mRNA-1"/>
    </source>
</evidence>
<organism evidence="2 3">
    <name type="scientific">Toxocara canis</name>
    <name type="common">Canine roundworm</name>
    <dbReference type="NCBI Taxonomy" id="6265"/>
    <lineage>
        <taxon>Eukaryota</taxon>
        <taxon>Metazoa</taxon>
        <taxon>Ecdysozoa</taxon>
        <taxon>Nematoda</taxon>
        <taxon>Chromadorea</taxon>
        <taxon>Rhabditida</taxon>
        <taxon>Spirurina</taxon>
        <taxon>Ascaridomorpha</taxon>
        <taxon>Ascaridoidea</taxon>
        <taxon>Toxocaridae</taxon>
        <taxon>Toxocara</taxon>
    </lineage>
</organism>
<reference evidence="1 2" key="2">
    <citation type="submission" date="2018-11" db="EMBL/GenBank/DDBJ databases">
        <authorList>
            <consortium name="Pathogen Informatics"/>
        </authorList>
    </citation>
    <scope>NUCLEOTIDE SEQUENCE [LARGE SCALE GENOMIC DNA]</scope>
</reference>
<keyword evidence="2" id="KW-1185">Reference proteome</keyword>
<reference evidence="3" key="1">
    <citation type="submission" date="2016-06" db="UniProtKB">
        <authorList>
            <consortium name="WormBaseParasite"/>
        </authorList>
    </citation>
    <scope>IDENTIFICATION</scope>
</reference>
<dbReference type="AlphaFoldDB" id="A0A183U8W6"/>
<evidence type="ECO:0000313" key="2">
    <source>
        <dbReference type="Proteomes" id="UP000050794"/>
    </source>
</evidence>
<dbReference type="WBParaSite" id="TCNE_0000493601-mRNA-1">
    <property type="protein sequence ID" value="TCNE_0000493601-mRNA-1"/>
    <property type="gene ID" value="TCNE_0000493601"/>
</dbReference>
<dbReference type="EMBL" id="UYWY01009915">
    <property type="protein sequence ID" value="VDM33208.1"/>
    <property type="molecule type" value="Genomic_DNA"/>
</dbReference>
<evidence type="ECO:0000313" key="1">
    <source>
        <dbReference type="EMBL" id="VDM33208.1"/>
    </source>
</evidence>
<sequence>MNVYVELATMVMVYSVNHMSRQCAPLSIRLVSVSEFLIFAELPLMNPFE</sequence>
<protein>
    <submittedName>
        <fullName evidence="1 3">Uncharacterized protein</fullName>
    </submittedName>
</protein>
<gene>
    <name evidence="1" type="ORF">TCNE_LOCUS4935</name>
</gene>
<dbReference type="Proteomes" id="UP000050794">
    <property type="component" value="Unassembled WGS sequence"/>
</dbReference>
<accession>A0A183U8W6</accession>